<dbReference type="AlphaFoldDB" id="W0REJ9"/>
<dbReference type="InterPro" id="IPR036097">
    <property type="entry name" value="HisK_dim/P_sf"/>
</dbReference>
<evidence type="ECO:0000256" key="8">
    <source>
        <dbReference type="ARBA" id="ARBA00022840"/>
    </source>
</evidence>
<keyword evidence="10" id="KW-0902">Two-component regulatory system</keyword>
<dbReference type="HOGENOM" id="CLU_911406_0_0_0"/>
<dbReference type="OrthoDB" id="9766459at2"/>
<evidence type="ECO:0000256" key="11">
    <source>
        <dbReference type="ARBA" id="ARBA00023136"/>
    </source>
</evidence>
<dbReference type="Gene3D" id="1.10.287.130">
    <property type="match status" value="1"/>
</dbReference>
<dbReference type="GO" id="GO:0000155">
    <property type="term" value="F:phosphorelay sensor kinase activity"/>
    <property type="evidence" value="ECO:0007669"/>
    <property type="project" value="InterPro"/>
</dbReference>
<evidence type="ECO:0000259" key="13">
    <source>
        <dbReference type="PROSITE" id="PS50112"/>
    </source>
</evidence>
<keyword evidence="11" id="KW-0472">Membrane</keyword>
<dbReference type="FunFam" id="1.10.287.130:FF:000004">
    <property type="entry name" value="Ethylene receptor 1"/>
    <property type="match status" value="1"/>
</dbReference>
<dbReference type="InterPro" id="IPR050736">
    <property type="entry name" value="Sensor_HK_Regulatory"/>
</dbReference>
<evidence type="ECO:0000256" key="7">
    <source>
        <dbReference type="ARBA" id="ARBA00022777"/>
    </source>
</evidence>
<keyword evidence="8" id="KW-0067">ATP-binding</keyword>
<dbReference type="SUPFAM" id="SSF55785">
    <property type="entry name" value="PYP-like sensor domain (PAS domain)"/>
    <property type="match status" value="1"/>
</dbReference>
<evidence type="ECO:0000256" key="9">
    <source>
        <dbReference type="ARBA" id="ARBA00022989"/>
    </source>
</evidence>
<sequence length="305" mass="33312">MDPLLDTLPCGFVSFADDGTVRETNATLRALLGYAEGEVEGRHVETLLTVAGRIFFQTHLFPLLRLHGAAQEIFLLLRRKDGGEVGALVNAARRERGEAGSAGGPGAVVCDCVLLEVRERRKYEDELLRARRAAEAANALLEEQAVELELQHQQLQEQAAELEQARDDAEQANRAKSQFLATMSHELRTPLNAIGGYCQILELGIHGALTDAQRDALGRIARAQQHLLRLINEVLNLARVESGRVEYTIEPMSVADVVASVTPLLEPQIAAKTQTFAVSTPPDLRARAATATRCSRSSSTCSRTR</sequence>
<evidence type="ECO:0000256" key="6">
    <source>
        <dbReference type="ARBA" id="ARBA00022741"/>
    </source>
</evidence>
<feature type="coiled-coil region" evidence="12">
    <location>
        <begin position="120"/>
        <end position="182"/>
    </location>
</feature>
<dbReference type="EMBL" id="CP007128">
    <property type="protein sequence ID" value="AHG88872.1"/>
    <property type="molecule type" value="Genomic_DNA"/>
</dbReference>
<feature type="domain" description="PAS" evidence="13">
    <location>
        <begin position="1"/>
        <end position="42"/>
    </location>
</feature>
<dbReference type="GO" id="GO:0005524">
    <property type="term" value="F:ATP binding"/>
    <property type="evidence" value="ECO:0007669"/>
    <property type="project" value="UniProtKB-KW"/>
</dbReference>
<keyword evidence="5" id="KW-0812">Transmembrane</keyword>
<dbReference type="RefSeq" id="WP_025410397.1">
    <property type="nucleotide sequence ID" value="NZ_CP007128.1"/>
</dbReference>
<proteinExistence type="predicted"/>
<dbReference type="InParanoid" id="W0REJ9"/>
<organism evidence="14 15">
    <name type="scientific">Gemmatirosa kalamazoonensis</name>
    <dbReference type="NCBI Taxonomy" id="861299"/>
    <lineage>
        <taxon>Bacteria</taxon>
        <taxon>Pseudomonadati</taxon>
        <taxon>Gemmatimonadota</taxon>
        <taxon>Gemmatimonadia</taxon>
        <taxon>Gemmatimonadales</taxon>
        <taxon>Gemmatimonadaceae</taxon>
        <taxon>Gemmatirosa</taxon>
    </lineage>
</organism>
<protein>
    <recommendedName>
        <fullName evidence="3">histidine kinase</fullName>
        <ecNumber evidence="3">2.7.13.3</ecNumber>
    </recommendedName>
</protein>
<comment type="catalytic activity">
    <reaction evidence="1">
        <text>ATP + protein L-histidine = ADP + protein N-phospho-L-histidine.</text>
        <dbReference type="EC" id="2.7.13.3"/>
    </reaction>
</comment>
<reference evidence="14 15" key="1">
    <citation type="journal article" date="2014" name="Genome Announc.">
        <title>Genome Sequence and Methylome of Soil Bacterium Gemmatirosa kalamazoonensis KBS708T, a Member of the Rarely Cultivated Gemmatimonadetes Phylum.</title>
        <authorList>
            <person name="Debruyn J.M."/>
            <person name="Radosevich M."/>
            <person name="Wommack K.E."/>
            <person name="Polson S.W."/>
            <person name="Hauser L.J."/>
            <person name="Fawaz M.N."/>
            <person name="Korlach J."/>
            <person name="Tsai Y.C."/>
        </authorList>
    </citation>
    <scope>NUCLEOTIDE SEQUENCE [LARGE SCALE GENOMIC DNA]</scope>
    <source>
        <strain evidence="14 15">KBS708</strain>
    </source>
</reference>
<dbReference type="eggNOG" id="COG2205">
    <property type="taxonomic scope" value="Bacteria"/>
</dbReference>
<dbReference type="Pfam" id="PF00512">
    <property type="entry name" value="HisKA"/>
    <property type="match status" value="1"/>
</dbReference>
<evidence type="ECO:0000256" key="3">
    <source>
        <dbReference type="ARBA" id="ARBA00012438"/>
    </source>
</evidence>
<dbReference type="KEGG" id="gba:J421_1335"/>
<gene>
    <name evidence="14" type="ORF">J421_1335</name>
</gene>
<evidence type="ECO:0000313" key="14">
    <source>
        <dbReference type="EMBL" id="AHG88872.1"/>
    </source>
</evidence>
<evidence type="ECO:0000256" key="12">
    <source>
        <dbReference type="SAM" id="Coils"/>
    </source>
</evidence>
<evidence type="ECO:0000256" key="4">
    <source>
        <dbReference type="ARBA" id="ARBA00022679"/>
    </source>
</evidence>
<dbReference type="PROSITE" id="PS50112">
    <property type="entry name" value="PAS"/>
    <property type="match status" value="1"/>
</dbReference>
<keyword evidence="7" id="KW-0418">Kinase</keyword>
<dbReference type="GO" id="GO:0016020">
    <property type="term" value="C:membrane"/>
    <property type="evidence" value="ECO:0007669"/>
    <property type="project" value="UniProtKB-SubCell"/>
</dbReference>
<dbReference type="CDD" id="cd00130">
    <property type="entry name" value="PAS"/>
    <property type="match status" value="1"/>
</dbReference>
<keyword evidence="4" id="KW-0808">Transferase</keyword>
<dbReference type="PANTHER" id="PTHR43711">
    <property type="entry name" value="TWO-COMPONENT HISTIDINE KINASE"/>
    <property type="match status" value="1"/>
</dbReference>
<evidence type="ECO:0000256" key="1">
    <source>
        <dbReference type="ARBA" id="ARBA00000085"/>
    </source>
</evidence>
<dbReference type="CDD" id="cd00082">
    <property type="entry name" value="HisKA"/>
    <property type="match status" value="1"/>
</dbReference>
<keyword evidence="6" id="KW-0547">Nucleotide-binding</keyword>
<keyword evidence="15" id="KW-1185">Reference proteome</keyword>
<dbReference type="Gene3D" id="3.30.450.20">
    <property type="entry name" value="PAS domain"/>
    <property type="match status" value="1"/>
</dbReference>
<dbReference type="STRING" id="861299.J421_1335"/>
<name>W0REJ9_9BACT</name>
<evidence type="ECO:0000256" key="5">
    <source>
        <dbReference type="ARBA" id="ARBA00022692"/>
    </source>
</evidence>
<dbReference type="EC" id="2.7.13.3" evidence="3"/>
<comment type="subcellular location">
    <subcellularLocation>
        <location evidence="2">Membrane</location>
    </subcellularLocation>
</comment>
<dbReference type="eggNOG" id="COG2203">
    <property type="taxonomic scope" value="Bacteria"/>
</dbReference>
<dbReference type="InterPro" id="IPR000014">
    <property type="entry name" value="PAS"/>
</dbReference>
<dbReference type="InterPro" id="IPR003661">
    <property type="entry name" value="HisK_dim/P_dom"/>
</dbReference>
<evidence type="ECO:0000313" key="15">
    <source>
        <dbReference type="Proteomes" id="UP000019151"/>
    </source>
</evidence>
<keyword evidence="12" id="KW-0175">Coiled coil</keyword>
<dbReference type="SUPFAM" id="SSF47384">
    <property type="entry name" value="Homodimeric domain of signal transducing histidine kinase"/>
    <property type="match status" value="1"/>
</dbReference>
<dbReference type="SMART" id="SM00388">
    <property type="entry name" value="HisKA"/>
    <property type="match status" value="1"/>
</dbReference>
<accession>W0REJ9</accession>
<dbReference type="InterPro" id="IPR035965">
    <property type="entry name" value="PAS-like_dom_sf"/>
</dbReference>
<dbReference type="Proteomes" id="UP000019151">
    <property type="component" value="Chromosome"/>
</dbReference>
<dbReference type="PANTHER" id="PTHR43711:SF26">
    <property type="entry name" value="SENSOR HISTIDINE KINASE RCSC"/>
    <property type="match status" value="1"/>
</dbReference>
<evidence type="ECO:0000256" key="10">
    <source>
        <dbReference type="ARBA" id="ARBA00023012"/>
    </source>
</evidence>
<keyword evidence="9" id="KW-1133">Transmembrane helix</keyword>
<evidence type="ECO:0000256" key="2">
    <source>
        <dbReference type="ARBA" id="ARBA00004370"/>
    </source>
</evidence>
<dbReference type="NCBIfam" id="TIGR00229">
    <property type="entry name" value="sensory_box"/>
    <property type="match status" value="1"/>
</dbReference>